<comment type="subcellular location">
    <subcellularLocation>
        <location evidence="1">Cell membrane</location>
        <topology evidence="1">Multi-pass membrane protein</topology>
    </subcellularLocation>
</comment>
<dbReference type="Gene3D" id="1.10.238.10">
    <property type="entry name" value="EF-hand"/>
    <property type="match status" value="1"/>
</dbReference>
<dbReference type="GO" id="GO:0005509">
    <property type="term" value="F:calcium ion binding"/>
    <property type="evidence" value="ECO:0007669"/>
    <property type="project" value="InterPro"/>
</dbReference>
<dbReference type="InterPro" id="IPR018247">
    <property type="entry name" value="EF_Hand_1_Ca_BS"/>
</dbReference>
<evidence type="ECO:0000256" key="4">
    <source>
        <dbReference type="ARBA" id="ARBA00022989"/>
    </source>
</evidence>
<accession>A0AB34K554</accession>
<evidence type="ECO:0000256" key="2">
    <source>
        <dbReference type="ARBA" id="ARBA00022475"/>
    </source>
</evidence>
<keyword evidence="8" id="KW-1185">Reference proteome</keyword>
<name>A0AB34K554_PRYPA</name>
<evidence type="ECO:0000256" key="5">
    <source>
        <dbReference type="ARBA" id="ARBA00023136"/>
    </source>
</evidence>
<evidence type="ECO:0000313" key="8">
    <source>
        <dbReference type="Proteomes" id="UP001515480"/>
    </source>
</evidence>
<protein>
    <recommendedName>
        <fullName evidence="6">EF-hand domain-containing protein</fullName>
    </recommendedName>
</protein>
<dbReference type="PANTHER" id="PTHR30506:SF3">
    <property type="entry name" value="UPF0126 INNER MEMBRANE PROTEIN YADS-RELATED"/>
    <property type="match status" value="1"/>
</dbReference>
<dbReference type="Proteomes" id="UP001515480">
    <property type="component" value="Unassembled WGS sequence"/>
</dbReference>
<dbReference type="PROSITE" id="PS50222">
    <property type="entry name" value="EF_HAND_2"/>
    <property type="match status" value="1"/>
</dbReference>
<dbReference type="InterPro" id="IPR005115">
    <property type="entry name" value="Gly_transporter"/>
</dbReference>
<dbReference type="EMBL" id="JBGBPQ010000001">
    <property type="protein sequence ID" value="KAL1529431.1"/>
    <property type="molecule type" value="Genomic_DNA"/>
</dbReference>
<gene>
    <name evidence="7" type="ORF">AB1Y20_000379</name>
</gene>
<dbReference type="InterPro" id="IPR002048">
    <property type="entry name" value="EF_hand_dom"/>
</dbReference>
<evidence type="ECO:0000256" key="3">
    <source>
        <dbReference type="ARBA" id="ARBA00022692"/>
    </source>
</evidence>
<keyword evidence="3" id="KW-0812">Transmembrane</keyword>
<keyword evidence="4" id="KW-1133">Transmembrane helix</keyword>
<comment type="caution">
    <text evidence="7">The sequence shown here is derived from an EMBL/GenBank/DDBJ whole genome shotgun (WGS) entry which is preliminary data.</text>
</comment>
<dbReference type="AlphaFoldDB" id="A0AB34K554"/>
<sequence length="434" mass="46807">MMQASESSRAPMIDFRKRAASLGVRLTDAEVEMLQRSTTQNLALTRRKFLRFARTRWDQELERDVLLASIEQPAEASTLTKHVFPLIGVVGTASWSIAGTQVAGEAGMNLVGCAFVGCVAALGGGTLNSLMFGASRRGVHWVRHPKSTVMVALGASTVTFFAWPEICRTLAERWLQKVHLAAADDSWLGRVQAVFSPILGLSDESRKISKAQFLRACEQAEFVEEARRKLGPQMHRSGIIPSSTPRHVVRVVDMELDDDADALSSAKETSGGFLRRGATSEYSAEQMFAFLDSDGNGALDLKEITRLVKLEYDGSALRYMFDTIALGASTVTGTASAVSCGLHPIVCVVSSVTMCFGGILRDLLCGREVAIGSQSFALCLAAGASVYVGLRELCLLGVPIPLGSRILLASGTTVTVRLVDYFAEKPLLSPMHKS</sequence>
<keyword evidence="5" id="KW-0472">Membrane</keyword>
<dbReference type="PROSITE" id="PS00018">
    <property type="entry name" value="EF_HAND_1"/>
    <property type="match status" value="1"/>
</dbReference>
<evidence type="ECO:0000259" key="6">
    <source>
        <dbReference type="PROSITE" id="PS50222"/>
    </source>
</evidence>
<evidence type="ECO:0000256" key="1">
    <source>
        <dbReference type="ARBA" id="ARBA00004651"/>
    </source>
</evidence>
<evidence type="ECO:0000313" key="7">
    <source>
        <dbReference type="EMBL" id="KAL1529431.1"/>
    </source>
</evidence>
<feature type="domain" description="EF-hand" evidence="6">
    <location>
        <begin position="284"/>
        <end position="314"/>
    </location>
</feature>
<dbReference type="Pfam" id="PF03458">
    <property type="entry name" value="Gly_transporter"/>
    <property type="match status" value="2"/>
</dbReference>
<keyword evidence="2" id="KW-1003">Cell membrane</keyword>
<organism evidence="7 8">
    <name type="scientific">Prymnesium parvum</name>
    <name type="common">Toxic golden alga</name>
    <dbReference type="NCBI Taxonomy" id="97485"/>
    <lineage>
        <taxon>Eukaryota</taxon>
        <taxon>Haptista</taxon>
        <taxon>Haptophyta</taxon>
        <taxon>Prymnesiophyceae</taxon>
        <taxon>Prymnesiales</taxon>
        <taxon>Prymnesiaceae</taxon>
        <taxon>Prymnesium</taxon>
    </lineage>
</organism>
<proteinExistence type="predicted"/>
<reference evidence="7 8" key="1">
    <citation type="journal article" date="2024" name="Science">
        <title>Giant polyketide synthase enzymes in the biosynthesis of giant marine polyether toxins.</title>
        <authorList>
            <person name="Fallon T.R."/>
            <person name="Shende V.V."/>
            <person name="Wierzbicki I.H."/>
            <person name="Pendleton A.L."/>
            <person name="Watervoot N.F."/>
            <person name="Auber R.P."/>
            <person name="Gonzalez D.J."/>
            <person name="Wisecaver J.H."/>
            <person name="Moore B.S."/>
        </authorList>
    </citation>
    <scope>NUCLEOTIDE SEQUENCE [LARGE SCALE GENOMIC DNA]</scope>
    <source>
        <strain evidence="7 8">12B1</strain>
    </source>
</reference>
<dbReference type="GO" id="GO:0005886">
    <property type="term" value="C:plasma membrane"/>
    <property type="evidence" value="ECO:0007669"/>
    <property type="project" value="UniProtKB-SubCell"/>
</dbReference>
<dbReference type="PANTHER" id="PTHR30506">
    <property type="entry name" value="INNER MEMBRANE PROTEIN"/>
    <property type="match status" value="1"/>
</dbReference>